<feature type="transmembrane region" description="Helical" evidence="16">
    <location>
        <begin position="254"/>
        <end position="273"/>
    </location>
</feature>
<keyword evidence="9 16" id="KW-0249">Electron transport</keyword>
<feature type="transmembrane region" description="Helical" evidence="16">
    <location>
        <begin position="188"/>
        <end position="209"/>
    </location>
</feature>
<accession>A0A220T2W5</accession>
<keyword evidence="14 16" id="KW-0472">Membrane</keyword>
<evidence type="ECO:0000256" key="17">
    <source>
        <dbReference type="SAM" id="SignalP"/>
    </source>
</evidence>
<evidence type="ECO:0000256" key="8">
    <source>
        <dbReference type="ARBA" id="ARBA00022967"/>
    </source>
</evidence>
<dbReference type="EC" id="7.1.1.2" evidence="3 16"/>
<evidence type="ECO:0000256" key="5">
    <source>
        <dbReference type="ARBA" id="ARBA00022448"/>
    </source>
</evidence>
<evidence type="ECO:0000256" key="16">
    <source>
        <dbReference type="RuleBase" id="RU003297"/>
    </source>
</evidence>
<evidence type="ECO:0000256" key="4">
    <source>
        <dbReference type="ARBA" id="ARBA00021006"/>
    </source>
</evidence>
<keyword evidence="6 16" id="KW-0679">Respiratory chain</keyword>
<evidence type="ECO:0000256" key="15">
    <source>
        <dbReference type="ARBA" id="ARBA00049551"/>
    </source>
</evidence>
<feature type="transmembrane region" description="Helical" evidence="16">
    <location>
        <begin position="91"/>
        <end position="109"/>
    </location>
</feature>
<feature type="transmembrane region" description="Helical" evidence="16">
    <location>
        <begin position="221"/>
        <end position="242"/>
    </location>
</feature>
<dbReference type="Pfam" id="PF00361">
    <property type="entry name" value="Proton_antipo_M"/>
    <property type="match status" value="1"/>
</dbReference>
<keyword evidence="12 16" id="KW-0830">Ubiquinone</keyword>
<feature type="non-terminal residue" evidence="20">
    <location>
        <position position="456"/>
    </location>
</feature>
<dbReference type="InterPro" id="IPR003918">
    <property type="entry name" value="NADH_UbQ_OxRdtase"/>
</dbReference>
<evidence type="ECO:0000256" key="1">
    <source>
        <dbReference type="ARBA" id="ARBA00004225"/>
    </source>
</evidence>
<dbReference type="GO" id="GO:0031966">
    <property type="term" value="C:mitochondrial membrane"/>
    <property type="evidence" value="ECO:0007669"/>
    <property type="project" value="UniProtKB-SubCell"/>
</dbReference>
<geneLocation type="mitochondrion" evidence="20"/>
<keyword evidence="10 16" id="KW-1133">Transmembrane helix</keyword>
<sequence>MMKLIFPLFTLLILSLVTSASKKTWHVISMWLLILSLLSVITLYSPLLSLSNLSLWLATDMMSTPLITLTLWVAALMFYASMNIFNNNQAYSQFSMYIIILTLILLWTFSVSNILLFYISFESSLIPTLLLIIGWGYQPERMQAGMYMMIYTIAASLPLLLSILLMYHYNAHLFMFASNISMESSSLFIMKMWWFITILAFMVKMPLYMTHLWLPKAHVEAPVAGSMVLAGILLKLGSYGLLRMSSLFMKANMLMSPYISSIALWGGAITSFICIRQTDLKSLIAYSSVGHMGLLTAGVMSNTTWGWQGAMTLMIAHGLCSSALFALANMTYETTHTRSIYLTKGLLALFPALTLWWFLMAAGNMAAPPTINLLSEIILLTSSLFLSMFTSLSLAIMSFLAAAYSLFLYTSSQHGSTPTFMNSLNLTTPRNHTIILLHAVPLFILVTKSDIVTAWV</sequence>
<evidence type="ECO:0000256" key="2">
    <source>
        <dbReference type="ARBA" id="ARBA00009025"/>
    </source>
</evidence>
<evidence type="ECO:0000256" key="11">
    <source>
        <dbReference type="ARBA" id="ARBA00023027"/>
    </source>
</evidence>
<comment type="similarity">
    <text evidence="2 16">Belongs to the complex I subunit 4 family.</text>
</comment>
<dbReference type="EMBL" id="KY972504">
    <property type="protein sequence ID" value="ASK49890.1"/>
    <property type="molecule type" value="Genomic_DNA"/>
</dbReference>
<evidence type="ECO:0000256" key="6">
    <source>
        <dbReference type="ARBA" id="ARBA00022660"/>
    </source>
</evidence>
<evidence type="ECO:0000256" key="7">
    <source>
        <dbReference type="ARBA" id="ARBA00022692"/>
    </source>
</evidence>
<comment type="catalytic activity">
    <reaction evidence="15 16">
        <text>a ubiquinone + NADH + 5 H(+)(in) = a ubiquinol + NAD(+) + 4 H(+)(out)</text>
        <dbReference type="Rhea" id="RHEA:29091"/>
        <dbReference type="Rhea" id="RHEA-COMP:9565"/>
        <dbReference type="Rhea" id="RHEA-COMP:9566"/>
        <dbReference type="ChEBI" id="CHEBI:15378"/>
        <dbReference type="ChEBI" id="CHEBI:16389"/>
        <dbReference type="ChEBI" id="CHEBI:17976"/>
        <dbReference type="ChEBI" id="CHEBI:57540"/>
        <dbReference type="ChEBI" id="CHEBI:57945"/>
        <dbReference type="EC" id="7.1.1.2"/>
    </reaction>
</comment>
<proteinExistence type="inferred from homology"/>
<dbReference type="AlphaFoldDB" id="A0A220T2W5"/>
<dbReference type="InterPro" id="IPR001750">
    <property type="entry name" value="ND/Mrp_TM"/>
</dbReference>
<dbReference type="GO" id="GO:0008137">
    <property type="term" value="F:NADH dehydrogenase (ubiquinone) activity"/>
    <property type="evidence" value="ECO:0007669"/>
    <property type="project" value="UniProtKB-UniRule"/>
</dbReference>
<evidence type="ECO:0000259" key="18">
    <source>
        <dbReference type="Pfam" id="PF00361"/>
    </source>
</evidence>
<feature type="transmembrane region" description="Helical" evidence="16">
    <location>
        <begin position="29"/>
        <end position="50"/>
    </location>
</feature>
<feature type="chain" id="PRO_5011228846" description="NADH-ubiquinone oxidoreductase chain 4" evidence="17">
    <location>
        <begin position="21"/>
        <end position="456"/>
    </location>
</feature>
<dbReference type="PANTHER" id="PTHR43507">
    <property type="entry name" value="NADH-UBIQUINONE OXIDOREDUCTASE CHAIN 4"/>
    <property type="match status" value="1"/>
</dbReference>
<keyword evidence="8" id="KW-1278">Translocase</keyword>
<feature type="transmembrane region" description="Helical" evidence="16">
    <location>
        <begin position="379"/>
        <end position="407"/>
    </location>
</feature>
<feature type="transmembrane region" description="Helical" evidence="16">
    <location>
        <begin position="62"/>
        <end position="85"/>
    </location>
</feature>
<dbReference type="GO" id="GO:0003954">
    <property type="term" value="F:NADH dehydrogenase activity"/>
    <property type="evidence" value="ECO:0007669"/>
    <property type="project" value="TreeGrafter"/>
</dbReference>
<evidence type="ECO:0000259" key="19">
    <source>
        <dbReference type="Pfam" id="PF01059"/>
    </source>
</evidence>
<feature type="transmembrane region" description="Helical" evidence="16">
    <location>
        <begin position="144"/>
        <end position="167"/>
    </location>
</feature>
<feature type="transmembrane region" description="Helical" evidence="16">
    <location>
        <begin position="305"/>
        <end position="328"/>
    </location>
</feature>
<protein>
    <recommendedName>
        <fullName evidence="4 16">NADH-ubiquinone oxidoreductase chain 4</fullName>
        <ecNumber evidence="3 16">7.1.1.2</ecNumber>
    </recommendedName>
</protein>
<feature type="transmembrane region" description="Helical" evidence="16">
    <location>
        <begin position="340"/>
        <end position="359"/>
    </location>
</feature>
<gene>
    <name evidence="20" type="primary">NAD4</name>
</gene>
<evidence type="ECO:0000256" key="10">
    <source>
        <dbReference type="ARBA" id="ARBA00022989"/>
    </source>
</evidence>
<evidence type="ECO:0000256" key="14">
    <source>
        <dbReference type="ARBA" id="ARBA00023136"/>
    </source>
</evidence>
<dbReference type="Pfam" id="PF01059">
    <property type="entry name" value="Oxidored_q5_N"/>
    <property type="match status" value="1"/>
</dbReference>
<feature type="signal peptide" evidence="17">
    <location>
        <begin position="1"/>
        <end position="20"/>
    </location>
</feature>
<feature type="domain" description="NADH:ubiquinone oxidoreductase chain 4 N-terminal" evidence="19">
    <location>
        <begin position="1"/>
        <end position="108"/>
    </location>
</feature>
<comment type="function">
    <text evidence="16">Core subunit of the mitochondrial membrane respiratory chain NADH dehydrogenase (Complex I) which catalyzes electron transfer from NADH through the respiratory chain, using ubiquinone as an electron acceptor. Essential for the catalytic activity and assembly of complex I.</text>
</comment>
<keyword evidence="17" id="KW-0732">Signal</keyword>
<keyword evidence="5 16" id="KW-0813">Transport</keyword>
<organism evidence="20">
    <name type="scientific">Nephtys sp. AB-2017</name>
    <dbReference type="NCBI Taxonomy" id="2019427"/>
    <lineage>
        <taxon>Eukaryota</taxon>
        <taxon>Metazoa</taxon>
        <taxon>Spiralia</taxon>
        <taxon>Lophotrochozoa</taxon>
        <taxon>Annelida</taxon>
        <taxon>Polychaeta</taxon>
        <taxon>Errantia</taxon>
        <taxon>Phyllodocida</taxon>
        <taxon>Nephtyidae</taxon>
        <taxon>Nephtys</taxon>
    </lineage>
</organism>
<reference evidence="20" key="1">
    <citation type="journal article" date="2017" name="Sci. Rep.">
        <title>Multiple introns in a deep-sea Annelid (Decemunciger: Ampharetidae) mitochondrial genome.</title>
        <authorList>
            <person name="Bernardino A.F."/>
            <person name="Li Y."/>
            <person name="Smith C.R."/>
            <person name="Halanych K.M."/>
        </authorList>
    </citation>
    <scope>NUCLEOTIDE SEQUENCE</scope>
</reference>
<dbReference type="GO" id="GO:0048039">
    <property type="term" value="F:ubiquinone binding"/>
    <property type="evidence" value="ECO:0007669"/>
    <property type="project" value="TreeGrafter"/>
</dbReference>
<keyword evidence="11 16" id="KW-0520">NAD</keyword>
<keyword evidence="7 16" id="KW-0812">Transmembrane</keyword>
<feature type="transmembrane region" description="Helical" evidence="16">
    <location>
        <begin position="116"/>
        <end position="138"/>
    </location>
</feature>
<feature type="domain" description="NADH:quinone oxidoreductase/Mrp antiporter transmembrane" evidence="18">
    <location>
        <begin position="113"/>
        <end position="398"/>
    </location>
</feature>
<evidence type="ECO:0000256" key="9">
    <source>
        <dbReference type="ARBA" id="ARBA00022982"/>
    </source>
</evidence>
<dbReference type="PRINTS" id="PR01437">
    <property type="entry name" value="NUOXDRDTASE4"/>
</dbReference>
<keyword evidence="13 16" id="KW-0496">Mitochondrion</keyword>
<evidence type="ECO:0000256" key="13">
    <source>
        <dbReference type="ARBA" id="ARBA00023128"/>
    </source>
</evidence>
<dbReference type="PANTHER" id="PTHR43507:SF20">
    <property type="entry name" value="NADH-UBIQUINONE OXIDOREDUCTASE CHAIN 4"/>
    <property type="match status" value="1"/>
</dbReference>
<dbReference type="GO" id="GO:0015990">
    <property type="term" value="P:electron transport coupled proton transport"/>
    <property type="evidence" value="ECO:0007669"/>
    <property type="project" value="TreeGrafter"/>
</dbReference>
<evidence type="ECO:0000313" key="20">
    <source>
        <dbReference type="EMBL" id="ASK49890.1"/>
    </source>
</evidence>
<evidence type="ECO:0000256" key="3">
    <source>
        <dbReference type="ARBA" id="ARBA00012944"/>
    </source>
</evidence>
<name>A0A220T2W5_9ANNE</name>
<evidence type="ECO:0000256" key="12">
    <source>
        <dbReference type="ARBA" id="ARBA00023075"/>
    </source>
</evidence>
<dbReference type="InterPro" id="IPR000260">
    <property type="entry name" value="NADH4_N"/>
</dbReference>
<dbReference type="GO" id="GO:0042773">
    <property type="term" value="P:ATP synthesis coupled electron transport"/>
    <property type="evidence" value="ECO:0007669"/>
    <property type="project" value="InterPro"/>
</dbReference>
<comment type="subcellular location">
    <subcellularLocation>
        <location evidence="1 16">Mitochondrion membrane</location>
        <topology evidence="1 16">Multi-pass membrane protein</topology>
    </subcellularLocation>
</comment>